<proteinExistence type="predicted"/>
<keyword evidence="3" id="KW-1185">Reference proteome</keyword>
<evidence type="ECO:0000313" key="3">
    <source>
        <dbReference type="Proteomes" id="UP000796880"/>
    </source>
</evidence>
<feature type="region of interest" description="Disordered" evidence="1">
    <location>
        <begin position="1"/>
        <end position="25"/>
    </location>
</feature>
<reference evidence="2" key="1">
    <citation type="submission" date="2020-03" db="EMBL/GenBank/DDBJ databases">
        <title>A high-quality chromosome-level genome assembly of a woody plant with both climbing and erect habits, Rhamnella rubrinervis.</title>
        <authorList>
            <person name="Lu Z."/>
            <person name="Yang Y."/>
            <person name="Zhu X."/>
            <person name="Sun Y."/>
        </authorList>
    </citation>
    <scope>NUCLEOTIDE SEQUENCE</scope>
    <source>
        <strain evidence="2">BYM</strain>
        <tissue evidence="2">Leaf</tissue>
    </source>
</reference>
<dbReference type="EMBL" id="VOIH02000001">
    <property type="protein sequence ID" value="KAF3456531.1"/>
    <property type="molecule type" value="Genomic_DNA"/>
</dbReference>
<comment type="caution">
    <text evidence="2">The sequence shown here is derived from an EMBL/GenBank/DDBJ whole genome shotgun (WGS) entry which is preliminary data.</text>
</comment>
<dbReference type="Proteomes" id="UP000796880">
    <property type="component" value="Unassembled WGS sequence"/>
</dbReference>
<evidence type="ECO:0000313" key="2">
    <source>
        <dbReference type="EMBL" id="KAF3456531.1"/>
    </source>
</evidence>
<name>A0A8K0MRU1_9ROSA</name>
<accession>A0A8K0MRU1</accession>
<gene>
    <name evidence="2" type="ORF">FNV43_RR01184</name>
</gene>
<evidence type="ECO:0000256" key="1">
    <source>
        <dbReference type="SAM" id="MobiDB-lite"/>
    </source>
</evidence>
<sequence>MGDSGGAGVDAGMHPPTPKLGIDPWKRINNTKNSSRGVMLKAWGSSAPAELRVKVAFPPMPIWMSPAGHSADNVGVQHVGRCHVDTPDSLFRRGG</sequence>
<protein>
    <submittedName>
        <fullName evidence="2">Uncharacterized protein</fullName>
    </submittedName>
</protein>
<organism evidence="2 3">
    <name type="scientific">Rhamnella rubrinervis</name>
    <dbReference type="NCBI Taxonomy" id="2594499"/>
    <lineage>
        <taxon>Eukaryota</taxon>
        <taxon>Viridiplantae</taxon>
        <taxon>Streptophyta</taxon>
        <taxon>Embryophyta</taxon>
        <taxon>Tracheophyta</taxon>
        <taxon>Spermatophyta</taxon>
        <taxon>Magnoliopsida</taxon>
        <taxon>eudicotyledons</taxon>
        <taxon>Gunneridae</taxon>
        <taxon>Pentapetalae</taxon>
        <taxon>rosids</taxon>
        <taxon>fabids</taxon>
        <taxon>Rosales</taxon>
        <taxon>Rhamnaceae</taxon>
        <taxon>rhamnoid group</taxon>
        <taxon>Rhamneae</taxon>
        <taxon>Rhamnella</taxon>
    </lineage>
</organism>
<dbReference type="AlphaFoldDB" id="A0A8K0MRU1"/>